<feature type="domain" description="Secretion system C-terminal sorting" evidence="1">
    <location>
        <begin position="19"/>
        <end position="87"/>
    </location>
</feature>
<accession>A0A3B0UG82</accession>
<reference evidence="2" key="1">
    <citation type="submission" date="2018-06" db="EMBL/GenBank/DDBJ databases">
        <authorList>
            <person name="Zhirakovskaya E."/>
        </authorList>
    </citation>
    <scope>NUCLEOTIDE SEQUENCE</scope>
</reference>
<sequence length="91" mass="10055">TCEGVYSKTITLLEGIVAYPNPTSGILEISLPVLDKEVMISLYSIHSQLISRKVYPIINGKVHLNIANKPTGLYIAKVHLDKPVTLKIIKQ</sequence>
<protein>
    <recommendedName>
        <fullName evidence="1">Secretion system C-terminal sorting domain-containing protein</fullName>
    </recommendedName>
</protein>
<dbReference type="Pfam" id="PF18962">
    <property type="entry name" value="Por_Secre_tail"/>
    <property type="match status" value="1"/>
</dbReference>
<evidence type="ECO:0000259" key="1">
    <source>
        <dbReference type="Pfam" id="PF18962"/>
    </source>
</evidence>
<feature type="non-terminal residue" evidence="2">
    <location>
        <position position="1"/>
    </location>
</feature>
<dbReference type="InterPro" id="IPR026444">
    <property type="entry name" value="Secre_tail"/>
</dbReference>
<dbReference type="AlphaFoldDB" id="A0A3B0UG82"/>
<gene>
    <name evidence="2" type="ORF">MNBD_BACTEROID04-1408</name>
</gene>
<organism evidence="2">
    <name type="scientific">hydrothermal vent metagenome</name>
    <dbReference type="NCBI Taxonomy" id="652676"/>
    <lineage>
        <taxon>unclassified sequences</taxon>
        <taxon>metagenomes</taxon>
        <taxon>ecological metagenomes</taxon>
    </lineage>
</organism>
<name>A0A3B0UG82_9ZZZZ</name>
<dbReference type="NCBIfam" id="TIGR04183">
    <property type="entry name" value="Por_Secre_tail"/>
    <property type="match status" value="1"/>
</dbReference>
<proteinExistence type="predicted"/>
<evidence type="ECO:0000313" key="2">
    <source>
        <dbReference type="EMBL" id="VAW25592.1"/>
    </source>
</evidence>
<dbReference type="EMBL" id="UOER01000456">
    <property type="protein sequence ID" value="VAW25592.1"/>
    <property type="molecule type" value="Genomic_DNA"/>
</dbReference>